<dbReference type="Gene3D" id="3.30.450.20">
    <property type="entry name" value="PAS domain"/>
    <property type="match status" value="1"/>
</dbReference>
<reference evidence="7 8" key="1">
    <citation type="submission" date="2017-10" db="EMBL/GenBank/DDBJ databases">
        <title>Genomics of the genus Arcobacter.</title>
        <authorList>
            <person name="Perez-Cataluna A."/>
            <person name="Figueras M.J."/>
        </authorList>
    </citation>
    <scope>NUCLEOTIDE SEQUENCE [LARGE SCALE GENOMIC DNA]</scope>
    <source>
        <strain evidence="7 8">F26</strain>
    </source>
</reference>
<name>A0A4V1LVM9_9BACT</name>
<dbReference type="SMART" id="SM00062">
    <property type="entry name" value="PBPb"/>
    <property type="match status" value="2"/>
</dbReference>
<dbReference type="AlphaFoldDB" id="A0A4V1LVM9"/>
<dbReference type="GO" id="GO:0000155">
    <property type="term" value="F:phosphorelay sensor kinase activity"/>
    <property type="evidence" value="ECO:0007669"/>
    <property type="project" value="InterPro"/>
</dbReference>
<dbReference type="PROSITE" id="PS50109">
    <property type="entry name" value="HIS_KIN"/>
    <property type="match status" value="1"/>
</dbReference>
<dbReference type="SMART" id="SM00091">
    <property type="entry name" value="PAS"/>
    <property type="match status" value="1"/>
</dbReference>
<dbReference type="SMART" id="SM00387">
    <property type="entry name" value="HATPase_c"/>
    <property type="match status" value="1"/>
</dbReference>
<dbReference type="InterPro" id="IPR001638">
    <property type="entry name" value="Solute-binding_3/MltF_N"/>
</dbReference>
<dbReference type="CDD" id="cd00130">
    <property type="entry name" value="PAS"/>
    <property type="match status" value="1"/>
</dbReference>
<feature type="coiled-coil region" evidence="5">
    <location>
        <begin position="533"/>
        <end position="560"/>
    </location>
</feature>
<evidence type="ECO:0000256" key="2">
    <source>
        <dbReference type="ARBA" id="ARBA00012438"/>
    </source>
</evidence>
<dbReference type="SUPFAM" id="SSF55874">
    <property type="entry name" value="ATPase domain of HSP90 chaperone/DNA topoisomerase II/histidine kinase"/>
    <property type="match status" value="1"/>
</dbReference>
<dbReference type="OrthoDB" id="5365097at2"/>
<evidence type="ECO:0000256" key="4">
    <source>
        <dbReference type="ARBA" id="ARBA00022729"/>
    </source>
</evidence>
<gene>
    <name evidence="7" type="ORF">CRU90_04665</name>
</gene>
<comment type="caution">
    <text evidence="7">The sequence shown here is derived from an EMBL/GenBank/DDBJ whole genome shotgun (WGS) entry which is preliminary data.</text>
</comment>
<dbReference type="InterPro" id="IPR005467">
    <property type="entry name" value="His_kinase_dom"/>
</dbReference>
<dbReference type="Pfam" id="PF13426">
    <property type="entry name" value="PAS_9"/>
    <property type="match status" value="1"/>
</dbReference>
<dbReference type="InterPro" id="IPR036097">
    <property type="entry name" value="HisK_dim/P_sf"/>
</dbReference>
<dbReference type="Pfam" id="PF00497">
    <property type="entry name" value="SBP_bac_3"/>
    <property type="match status" value="2"/>
</dbReference>
<dbReference type="InterPro" id="IPR035965">
    <property type="entry name" value="PAS-like_dom_sf"/>
</dbReference>
<evidence type="ECO:0000256" key="3">
    <source>
        <dbReference type="ARBA" id="ARBA00022553"/>
    </source>
</evidence>
<accession>A0A4V1LVM9</accession>
<dbReference type="EMBL" id="PDJZ01000004">
    <property type="protein sequence ID" value="RXJ84655.1"/>
    <property type="molecule type" value="Genomic_DNA"/>
</dbReference>
<evidence type="ECO:0000313" key="8">
    <source>
        <dbReference type="Proteomes" id="UP000290870"/>
    </source>
</evidence>
<dbReference type="Gene3D" id="1.10.287.130">
    <property type="match status" value="1"/>
</dbReference>
<dbReference type="NCBIfam" id="TIGR00229">
    <property type="entry name" value="sensory_box"/>
    <property type="match status" value="1"/>
</dbReference>
<evidence type="ECO:0000259" key="6">
    <source>
        <dbReference type="PROSITE" id="PS50109"/>
    </source>
</evidence>
<evidence type="ECO:0000256" key="5">
    <source>
        <dbReference type="SAM" id="Coils"/>
    </source>
</evidence>
<dbReference type="InterPro" id="IPR004358">
    <property type="entry name" value="Sig_transdc_His_kin-like_C"/>
</dbReference>
<dbReference type="EC" id="2.7.13.3" evidence="2"/>
<keyword evidence="4" id="KW-0732">Signal</keyword>
<dbReference type="RefSeq" id="WP_128986116.1">
    <property type="nucleotide sequence ID" value="NZ_PDJZ01000004.1"/>
</dbReference>
<dbReference type="Gene3D" id="3.30.565.10">
    <property type="entry name" value="Histidine kinase-like ATPase, C-terminal domain"/>
    <property type="match status" value="1"/>
</dbReference>
<keyword evidence="5" id="KW-0175">Coiled coil</keyword>
<dbReference type="CDD" id="cd01007">
    <property type="entry name" value="PBP2_BvgS_HisK_like"/>
    <property type="match status" value="2"/>
</dbReference>
<dbReference type="SMART" id="SM00388">
    <property type="entry name" value="HisKA"/>
    <property type="match status" value="1"/>
</dbReference>
<dbReference type="PRINTS" id="PR00344">
    <property type="entry name" value="BCTRLSENSOR"/>
</dbReference>
<dbReference type="Pfam" id="PF02518">
    <property type="entry name" value="HATPase_c"/>
    <property type="match status" value="1"/>
</dbReference>
<dbReference type="InterPro" id="IPR003661">
    <property type="entry name" value="HisK_dim/P_dom"/>
</dbReference>
<organism evidence="7 8">
    <name type="scientific">Arcobacter cloacae</name>
    <dbReference type="NCBI Taxonomy" id="1054034"/>
    <lineage>
        <taxon>Bacteria</taxon>
        <taxon>Pseudomonadati</taxon>
        <taxon>Campylobacterota</taxon>
        <taxon>Epsilonproteobacteria</taxon>
        <taxon>Campylobacterales</taxon>
        <taxon>Arcobacteraceae</taxon>
        <taxon>Arcobacter</taxon>
    </lineage>
</organism>
<keyword evidence="3" id="KW-0597">Phosphoprotein</keyword>
<proteinExistence type="predicted"/>
<dbReference type="PANTHER" id="PTHR35936">
    <property type="entry name" value="MEMBRANE-BOUND LYTIC MUREIN TRANSGLYCOSYLASE F"/>
    <property type="match status" value="1"/>
</dbReference>
<evidence type="ECO:0000256" key="1">
    <source>
        <dbReference type="ARBA" id="ARBA00000085"/>
    </source>
</evidence>
<dbReference type="Gene3D" id="3.40.190.10">
    <property type="entry name" value="Periplasmic binding protein-like II"/>
    <property type="match status" value="4"/>
</dbReference>
<dbReference type="SUPFAM" id="SSF55785">
    <property type="entry name" value="PYP-like sensor domain (PAS domain)"/>
    <property type="match status" value="1"/>
</dbReference>
<evidence type="ECO:0000313" key="7">
    <source>
        <dbReference type="EMBL" id="RXJ84655.1"/>
    </source>
</evidence>
<dbReference type="SUPFAM" id="SSF47384">
    <property type="entry name" value="Homodimeric domain of signal transducing histidine kinase"/>
    <property type="match status" value="1"/>
</dbReference>
<dbReference type="CDD" id="cd00082">
    <property type="entry name" value="HisKA"/>
    <property type="match status" value="1"/>
</dbReference>
<dbReference type="InterPro" id="IPR000014">
    <property type="entry name" value="PAS"/>
</dbReference>
<dbReference type="InterPro" id="IPR003594">
    <property type="entry name" value="HATPase_dom"/>
</dbReference>
<dbReference type="SUPFAM" id="SSF53850">
    <property type="entry name" value="Periplasmic binding protein-like II"/>
    <property type="match status" value="2"/>
</dbReference>
<feature type="coiled-coil region" evidence="5">
    <location>
        <begin position="668"/>
        <end position="695"/>
    </location>
</feature>
<dbReference type="Pfam" id="PF00512">
    <property type="entry name" value="HisKA"/>
    <property type="match status" value="1"/>
</dbReference>
<comment type="catalytic activity">
    <reaction evidence="1">
        <text>ATP + protein L-histidine = ADP + protein N-phospho-L-histidine.</text>
        <dbReference type="EC" id="2.7.13.3"/>
    </reaction>
</comment>
<sequence>MKFLFIFLFFTISNIFLIANEEEVKLTLEEKNFLLENQPLKFHNEQYWPPYNFNENNTPKGFIIDYANLLAKKLNIKIEYISGPSWNEFMEMLKDDEIDAILNISKNKEREEYFNFTTPFHSASNAIYVKKGNEHLDSLEKLEGKTIVMPKGFLAQQYLEKNYPKINQILVKDSYEALKLLSLGKADATIDKKNVLDFIISTKNISEVVPSNYVEEEKLISLISIGTSKNKPLLNSILNKAQNSISETELLDLKRKWFGTADIKDKKSFLTVDEKEYIDKKRVIKVCTITDLKPIEFYEEEKIQGINIDLLNLIAKKLDIKFEYFKYYNSKIAENSLKNGICDIFPTTNQTKNLKDIALFTEYITNYKLAIVTQKNKPVVENIEEILDKTMAKKANWENLNYLKSKYPNIDIYETSSEFETLEAVNNNKVYYAIEPLPVIAYYSSKYAFNDLFISRYTDMYLSSNIAVLKENFVLYEILNKTIDEITEYEKTNIFNKWTNSFIKEPFDYSALWKILTVIFILLSILTYRQIILNRHNKALKIANNEIEEKTKLIAKQKELFEKLYSKSSDGVLLIKNKKILDCNEAILELLEYSKDELLNKSLDEISPKFQLNNDSSTIISNEKIDETLKNGVCNFEWILLNKNSICVWVEIVLTAIEIDNNSVIHTVIRNINKRKEMEKELESLTNKLEDRILEEIKKNEEKTKQLIQQSRLAQMGEMISMIAHQWRQPLAAISATTNSILLKTMLDEKISKEELTKELNLITDYSQHLSLTIDDFRNFFKTDKIKSEILLEELINKTINIIKIQFETKEIKVEKDYKFNEKILSYSTELQQVILILLKNAEDALIEKEIENKNIKISTYKENNFAIIEVEDNAKGIPNDIMDKIFDPYFSTKKEKEGTGIGLYMSKIIIDEHCSGNLSVKNSNFGAIFKIKLPLNI</sequence>
<dbReference type="InterPro" id="IPR036890">
    <property type="entry name" value="HATPase_C_sf"/>
</dbReference>
<feature type="domain" description="Histidine kinase" evidence="6">
    <location>
        <begin position="722"/>
        <end position="938"/>
    </location>
</feature>
<dbReference type="Proteomes" id="UP000290870">
    <property type="component" value="Unassembled WGS sequence"/>
</dbReference>
<protein>
    <recommendedName>
        <fullName evidence="2">histidine kinase</fullName>
        <ecNumber evidence="2">2.7.13.3</ecNumber>
    </recommendedName>
</protein>